<feature type="domain" description="CCR4-NOT transcription complex subunit 1 CAF1-binding" evidence="12">
    <location>
        <begin position="932"/>
        <end position="1152"/>
    </location>
</feature>
<dbReference type="Pfam" id="PF16418">
    <property type="entry name" value="CNOT1_HEAT"/>
    <property type="match status" value="1"/>
</dbReference>
<dbReference type="GO" id="GO:0005634">
    <property type="term" value="C:nucleus"/>
    <property type="evidence" value="ECO:0007669"/>
    <property type="project" value="UniProtKB-SubCell"/>
</dbReference>
<feature type="domain" description="CCR4-Not complex component Not1 C-terminal" evidence="10">
    <location>
        <begin position="1828"/>
        <end position="2193"/>
    </location>
</feature>
<feature type="compositionally biased region" description="Pro residues" evidence="8">
    <location>
        <begin position="1174"/>
        <end position="1192"/>
    </location>
</feature>
<feature type="domain" description="CCR4-NOT transcription complex subunit 1 HEAT repeat" evidence="14">
    <location>
        <begin position="522"/>
        <end position="665"/>
    </location>
</feature>
<keyword evidence="3" id="KW-0805">Transcription regulation</keyword>
<dbReference type="InterPro" id="IPR032193">
    <property type="entry name" value="CNOT1_TTP_bind"/>
</dbReference>
<feature type="region of interest" description="Disordered" evidence="8">
    <location>
        <begin position="2367"/>
        <end position="2413"/>
    </location>
</feature>
<dbReference type="GO" id="GO:0017148">
    <property type="term" value="P:negative regulation of translation"/>
    <property type="evidence" value="ECO:0007669"/>
    <property type="project" value="InterPro"/>
</dbReference>
<dbReference type="Gene3D" id="1.25.40.180">
    <property type="match status" value="1"/>
</dbReference>
<dbReference type="GO" id="GO:0000932">
    <property type="term" value="C:P-body"/>
    <property type="evidence" value="ECO:0007669"/>
    <property type="project" value="TreeGrafter"/>
</dbReference>
<evidence type="ECO:0000313" key="16">
    <source>
        <dbReference type="EMBL" id="KAF0399038.1"/>
    </source>
</evidence>
<evidence type="ECO:0000256" key="1">
    <source>
        <dbReference type="ARBA" id="ARBA00004123"/>
    </source>
</evidence>
<evidence type="ECO:0000256" key="4">
    <source>
        <dbReference type="ARBA" id="ARBA00023163"/>
    </source>
</evidence>
<keyword evidence="2" id="KW-0678">Repressor</keyword>
<feature type="region of interest" description="Disordered" evidence="8">
    <location>
        <begin position="2201"/>
        <end position="2229"/>
    </location>
</feature>
<dbReference type="CDD" id="cd20710">
    <property type="entry name" value="NOT1_connector"/>
    <property type="match status" value="1"/>
</dbReference>
<dbReference type="Proteomes" id="UP000439903">
    <property type="component" value="Unassembled WGS sequence"/>
</dbReference>
<evidence type="ECO:0000256" key="5">
    <source>
        <dbReference type="ARBA" id="ARBA00023242"/>
    </source>
</evidence>
<dbReference type="FunFam" id="1.25.40.180:FF:000012">
    <property type="entry name" value="Ccr4-Not transcription complex subunit"/>
    <property type="match status" value="1"/>
</dbReference>
<evidence type="ECO:0000256" key="6">
    <source>
        <dbReference type="ARBA" id="ARBA00059181"/>
    </source>
</evidence>
<evidence type="ECO:0000256" key="2">
    <source>
        <dbReference type="ARBA" id="ARBA00022491"/>
    </source>
</evidence>
<dbReference type="OrthoDB" id="1933107at2759"/>
<dbReference type="InterPro" id="IPR055454">
    <property type="entry name" value="CNOT1-like_NOT1_connector"/>
</dbReference>
<keyword evidence="4" id="KW-0804">Transcription</keyword>
<feature type="domain" description="CCR4-NOT transcription complex subunit 1 TTP binding" evidence="13">
    <location>
        <begin position="699"/>
        <end position="862"/>
    </location>
</feature>
<dbReference type="FunFam" id="1.25.40.800:FF:000001">
    <property type="entry name" value="CCR4-NOT transcription complex subunit 1"/>
    <property type="match status" value="1"/>
</dbReference>
<dbReference type="Pfam" id="PF16415">
    <property type="entry name" value="CNOT1_CAF1_bind"/>
    <property type="match status" value="1"/>
</dbReference>
<evidence type="ECO:0000259" key="11">
    <source>
        <dbReference type="Pfam" id="PF12842"/>
    </source>
</evidence>
<feature type="domain" description="CCR4-NOT transcription complex subunit 1" evidence="11">
    <location>
        <begin position="1232"/>
        <end position="1375"/>
    </location>
</feature>
<dbReference type="GO" id="GO:0000289">
    <property type="term" value="P:nuclear-transcribed mRNA poly(A) tail shortening"/>
    <property type="evidence" value="ECO:0007669"/>
    <property type="project" value="UniProtKB-ARBA"/>
</dbReference>
<dbReference type="GO" id="GO:0060090">
    <property type="term" value="F:molecular adaptor activity"/>
    <property type="evidence" value="ECO:0007669"/>
    <property type="project" value="TreeGrafter"/>
</dbReference>
<keyword evidence="9" id="KW-0472">Membrane</keyword>
<comment type="caution">
    <text evidence="16">The sequence shown here is derived from an EMBL/GenBank/DDBJ whole genome shotgun (WGS) entry which is preliminary data.</text>
</comment>
<feature type="compositionally biased region" description="Low complexity" evidence="8">
    <location>
        <begin position="1"/>
        <end position="31"/>
    </location>
</feature>
<dbReference type="InterPro" id="IPR024557">
    <property type="entry name" value="CNOT1_dom_4"/>
</dbReference>
<feature type="region of interest" description="Disordered" evidence="8">
    <location>
        <begin position="2242"/>
        <end position="2346"/>
    </location>
</feature>
<dbReference type="InterPro" id="IPR032194">
    <property type="entry name" value="CNOT1_HEAT"/>
</dbReference>
<evidence type="ECO:0000256" key="8">
    <source>
        <dbReference type="SAM" id="MobiDB-lite"/>
    </source>
</evidence>
<proteinExistence type="predicted"/>
<dbReference type="Gene3D" id="1.25.40.790">
    <property type="match status" value="1"/>
</dbReference>
<dbReference type="InterPro" id="IPR038535">
    <property type="entry name" value="CNOT1_TTP_bind_sf"/>
</dbReference>
<dbReference type="Pfam" id="PF25097">
    <property type="entry name" value="ARM_Cnot1"/>
    <property type="match status" value="1"/>
</dbReference>
<dbReference type="PANTHER" id="PTHR13162:SF8">
    <property type="entry name" value="CCR4-NOT TRANSCRIPTION COMPLEX SUBUNIT 1"/>
    <property type="match status" value="1"/>
</dbReference>
<dbReference type="Pfam" id="PF12842">
    <property type="entry name" value="DUF3819"/>
    <property type="match status" value="1"/>
</dbReference>
<dbReference type="Pfam" id="PF04054">
    <property type="entry name" value="Not1"/>
    <property type="match status" value="1"/>
</dbReference>
<evidence type="ECO:0000259" key="12">
    <source>
        <dbReference type="Pfam" id="PF16415"/>
    </source>
</evidence>
<name>A0A8H3X2I7_GIGMA</name>
<keyword evidence="9" id="KW-0812">Transmembrane</keyword>
<evidence type="ECO:0000256" key="9">
    <source>
        <dbReference type="SAM" id="Phobius"/>
    </source>
</evidence>
<gene>
    <name evidence="16" type="ORF">F8M41_009740</name>
</gene>
<evidence type="ECO:0000259" key="15">
    <source>
        <dbReference type="Pfam" id="PF25097"/>
    </source>
</evidence>
<evidence type="ECO:0000259" key="14">
    <source>
        <dbReference type="Pfam" id="PF16418"/>
    </source>
</evidence>
<dbReference type="InterPro" id="IPR032191">
    <property type="entry name" value="CNOT1_CAF1_bind"/>
</dbReference>
<dbReference type="InterPro" id="IPR040398">
    <property type="entry name" value="Not1"/>
</dbReference>
<feature type="domain" description="CCR4-NOT transcription complex subunit 1-like NOT1 connector" evidence="15">
    <location>
        <begin position="1486"/>
        <end position="1670"/>
    </location>
</feature>
<feature type="region of interest" description="Disordered" evidence="8">
    <location>
        <begin position="1"/>
        <end position="33"/>
    </location>
</feature>
<accession>A0A8H3X2I7</accession>
<feature type="transmembrane region" description="Helical" evidence="9">
    <location>
        <begin position="2431"/>
        <end position="2455"/>
    </location>
</feature>
<sequence>MSSEESSFSSFSLTEPVNSNSSTAKTSSTTAHHLRSSSQTSLTTIVKAQISFLLSTLSADNYARNVAEINSLLDQHGQDTHFHLLRRLLIANQSKICSIRTRNSDLSLSYRLLVEKVKAAASDPALSAVFCEAFNSIDYSDSFKDLDLNSFLEHVGLNPVEKVGLCISLLSAIRKEIAEQAREIISQNFVPLVKALGDQSVQESLSNELRQHLLTYCEAESRNLTSQQSEIDSSPIKSQFSSQLPVPTGLIPLLSSNQQSVVSTGMEQNESSRLSLVKVMSESGYNCCSSVAAFRSVLSKLEVTSAESGEIIMEDDVAQALGMIANSPTISEDGAANWNQTPDHDSKQSWNIEVFVTTLVELQPHLDWGKVIEKLDYPEFVVNDTKGLEIILTAYKKATKDRSKFPLHVFWGRWNNIKGQFSFLNRIVHAPLETFNLNDYPVQKVLSLEDFANSSANLKSMAGLLTLNPWNSVELIETLIKMADTELYEEIKLLFEKFTKQTPEVVCLGLAQVQKPWNALHQEILNRLVSVFLAGHSSSTPVLTRLWQVNDNLFTEGCLEMHKKDAMSVSRILDIAQDLKILNQLLAIQSFFFSIDLAALASRREYLNLEKWLQDNIVEYGDSFIHDCLEFLNQKLALEITRETNGNVQSVRLSNDVIAIFLRILHNSTMSGENAELFKEVHRVALRLTTGTPSESSVTGTEPSFSPDVEEEANSYYERVYRQEISIEDMIKLLQKFKNSQEQRENEIFSCMVHNLFDEYQFFPKYPQRELTITSVIFGSLIQYQLVGYMALGIALRYVLNALRNPSDSKMFNFGVQALLQFQSRLPEWPQYCSHLLQIPQLQQSHPDIIQYVRSALASNANSTTVTTPPLSSTLGIGNGEPDSSQSTNTNMNNELLSAIKPASDTSNKVFDKPAFTALNLDTLLAADKDDYEIPSEAIQDKILFIVNNVAQSNLDTKVAEMKELLKESHFRWFANYLVVKRASIEPNYHQLYLQFLDALESQLLVKHVLHETFANVKVLLNSEKTVQSPSERSLLKNLGSWLGGMTLARNKPIKHKNIAFKDLLIEGYDNNRLIVVIPFVCKVLEPACKSKVFKPPNPWLMAILKLLVELYHNVDLKLNLKFEIEVLCKSLEIELKDIEPTTVLKDRPPKELVSQPPRGNEFDKWPRNDYGPPVKPPSTQPPAIPIPPPSHIPHTPHTPLTPINLNVEEGLSNLAPFITFNPNLSIFTNQPMMKKIVHLAIDRAIREIITPVVERSVTIAGISTRELIIKDFALEPNEEKMRNAAHLMVQNLAGSLALVTCKEPLRISMVTHLRNLLLQNGYSEQNIPEQAILIVVSDNLELACSFIEKAAMDKAVPEIDESLASSFSNRKKHRERTGQPYYDMTVYSGISRYMSNLPEPLRLKPNGLQPQQLRVYEDFARIPRLSSHAAAIYDDRNSRVGMHRGQDFPIGHLYNTAEMPFDGSQIHIPITAHQSLEKFASYLCELDKLISKNPQASWSSLPLNSDIRLFVKEIPLLATQSFNCDETALHFSQKVVQLLYKNDSNLSREVYVILLERLCETSYKVKKEVTNWLIYADDERKFIVPVVVALIKAGLINASDQDTQLAKLIENGRPTVIDFTTKLIRECVLKEPQYASRNDFMHSIDALTRLTQRGKAPETVIQLLEDLRPRTSRDIFTKDVENPGLREQLTSFFAEWVRVYQHPTSNEKIYATFIMQLQQQGVLKGEEISSMFFRVCTEMSVEHYLKQKAASHATPAVAYQAIDAFSKLIVLLVKYHSDPDGVNNNVAKINYLTKILSIIVLVLAQAHEQRRQQFNQKPFFRLFSSLLNDLNSYEQQLQPIYFQILTALSNNTFHTLQPLFFPGFTFAWLSLISHRLFMPKLLLAENQKGWPAFHKLLICLFRFLVPFLRNVEMRDTTRLLYKGTLRVLLVLLHDFPEFLCDYHFSFCDVIPSSCIQLRNLILSAFPRNMRLPDPFTPNLKVDLLPEISQSPRVLSDYASALIANNLKNDIDNYLKTRSPISFPLDLRNKLMIDPNNQSEITSTGSKYNVSVINALVLYVGIQAIGQLHNKSAQGTPPVTHSAPMDIFQQLLIDLDSEGRYLFLSAIANQLRYPNSHTHYFSCILLYLFAEGSQEVIKEQVTRVLLERLIVNRPHPWGLLITFIELIKNPRYNFWSHSFTRCATDIERLFDSVSRSINQVRRPSISGQAPTPRPPNPPSSPTTHYEPDSWQYQVTENLIKGRGYGTTTSRPPTLNLEEPRAQSRSTYISTLNDGSSHTHTPRSHTPSRSHTPLTPLTPIDPERFLSEAPLPPLETVRKVGKGTVPLNSIESENNRKSQGSSGSGSSGLPSWAYNYYYYNNSGFDNLIQQTPSQEPIEDPDKINPQPSSSAAADSELPNGEESEKTPENRRKVEFKPYRITPRPMKAYRPEVVVLCPRGSILFMFGFLFPPLWWIGSFFPRYVRTNVDYRWKKYNQLMSFVSLFLVAGILSIVIWYLRFYDSSKDTYTESSDSSGS</sequence>
<dbReference type="Pfam" id="PF16417">
    <property type="entry name" value="CNOT1_TTP_bind"/>
    <property type="match status" value="1"/>
</dbReference>
<evidence type="ECO:0000313" key="17">
    <source>
        <dbReference type="Proteomes" id="UP000439903"/>
    </source>
</evidence>
<dbReference type="GO" id="GO:0030015">
    <property type="term" value="C:CCR4-NOT core complex"/>
    <property type="evidence" value="ECO:0007669"/>
    <property type="project" value="InterPro"/>
</dbReference>
<comment type="subcellular location">
    <subcellularLocation>
        <location evidence="1">Nucleus</location>
    </subcellularLocation>
</comment>
<feature type="compositionally biased region" description="Pro residues" evidence="8">
    <location>
        <begin position="2211"/>
        <end position="2220"/>
    </location>
</feature>
<reference evidence="16 17" key="1">
    <citation type="journal article" date="2019" name="Environ. Microbiol.">
        <title>At the nexus of three kingdoms: the genome of the mycorrhizal fungus Gigaspora margarita provides insights into plant, endobacterial and fungal interactions.</title>
        <authorList>
            <person name="Venice F."/>
            <person name="Ghignone S."/>
            <person name="Salvioli di Fossalunga A."/>
            <person name="Amselem J."/>
            <person name="Novero M."/>
            <person name="Xianan X."/>
            <person name="Sedzielewska Toro K."/>
            <person name="Morin E."/>
            <person name="Lipzen A."/>
            <person name="Grigoriev I.V."/>
            <person name="Henrissat B."/>
            <person name="Martin F.M."/>
            <person name="Bonfante P."/>
        </authorList>
    </citation>
    <scope>NUCLEOTIDE SEQUENCE [LARGE SCALE GENOMIC DNA]</scope>
    <source>
        <strain evidence="16 17">BEG34</strain>
    </source>
</reference>
<feature type="compositionally biased region" description="Basic and acidic residues" evidence="8">
    <location>
        <begin position="2401"/>
        <end position="2413"/>
    </location>
</feature>
<keyword evidence="9" id="KW-1133">Transmembrane helix</keyword>
<evidence type="ECO:0000256" key="3">
    <source>
        <dbReference type="ARBA" id="ARBA00023015"/>
    </source>
</evidence>
<feature type="transmembrane region" description="Helical" evidence="9">
    <location>
        <begin position="2475"/>
        <end position="2496"/>
    </location>
</feature>
<dbReference type="Gene3D" id="1.25.40.800">
    <property type="match status" value="1"/>
</dbReference>
<organism evidence="16 17">
    <name type="scientific">Gigaspora margarita</name>
    <dbReference type="NCBI Taxonomy" id="4874"/>
    <lineage>
        <taxon>Eukaryota</taxon>
        <taxon>Fungi</taxon>
        <taxon>Fungi incertae sedis</taxon>
        <taxon>Mucoromycota</taxon>
        <taxon>Glomeromycotina</taxon>
        <taxon>Glomeromycetes</taxon>
        <taxon>Diversisporales</taxon>
        <taxon>Gigasporaceae</taxon>
        <taxon>Gigaspora</taxon>
    </lineage>
</organism>
<feature type="region of interest" description="Disordered" evidence="8">
    <location>
        <begin position="1147"/>
        <end position="1194"/>
    </location>
</feature>
<keyword evidence="17" id="KW-1185">Reference proteome</keyword>
<protein>
    <recommendedName>
        <fullName evidence="7">General negative regulator of transcription subunit 1</fullName>
    </recommendedName>
</protein>
<evidence type="ECO:0000259" key="13">
    <source>
        <dbReference type="Pfam" id="PF16417"/>
    </source>
</evidence>
<evidence type="ECO:0000256" key="7">
    <source>
        <dbReference type="ARBA" id="ARBA00074459"/>
    </source>
</evidence>
<keyword evidence="5" id="KW-0539">Nucleus</keyword>
<dbReference type="InterPro" id="IPR007196">
    <property type="entry name" value="CCR4-Not_Not1_C"/>
</dbReference>
<evidence type="ECO:0000259" key="10">
    <source>
        <dbReference type="Pfam" id="PF04054"/>
    </source>
</evidence>
<dbReference type="PANTHER" id="PTHR13162">
    <property type="entry name" value="CCR4-NOT TRANSCRIPTION COMPLEX"/>
    <property type="match status" value="1"/>
</dbReference>
<feature type="compositionally biased region" description="Polar residues" evidence="8">
    <location>
        <begin position="2262"/>
        <end position="2278"/>
    </location>
</feature>
<dbReference type="EMBL" id="WTPW01002070">
    <property type="protein sequence ID" value="KAF0399038.1"/>
    <property type="molecule type" value="Genomic_DNA"/>
</dbReference>
<dbReference type="Gene3D" id="1.25.40.840">
    <property type="entry name" value="CCR4-NOT transcription complex subunit 1 TTP binding domain"/>
    <property type="match status" value="1"/>
</dbReference>
<dbReference type="FunFam" id="1.25.40.840:FF:000003">
    <property type="entry name" value="Transcription regulator"/>
    <property type="match status" value="1"/>
</dbReference>
<comment type="function">
    <text evidence="6">Acts as a component of the CCR4-NOT core complex, which in the nucleus seems to be a general transcription factor, and in the cytoplasm the major mRNA deadenylase involved in mRNA turnover. The NOT protein subcomplex negatively regulates the basal and activated transcription of many genes. Preferentially affects TC-type TATA element-dependent transcription. Could directly or indirectly inhibit component(s) of the general transcription machinery.</text>
</comment>